<dbReference type="GeneID" id="5441517"/>
<feature type="region of interest" description="Disordered" evidence="1">
    <location>
        <begin position="189"/>
        <end position="208"/>
    </location>
</feature>
<dbReference type="RefSeq" id="XP_024547804.1">
    <property type="nucleotide sequence ID" value="XM_024692031.1"/>
</dbReference>
<gene>
    <name evidence="2" type="ORF">BCIN_03g05730</name>
</gene>
<protein>
    <submittedName>
        <fullName evidence="2">Uncharacterized protein</fullName>
    </submittedName>
</protein>
<reference evidence="2 3" key="2">
    <citation type="journal article" date="2012" name="Eukaryot. Cell">
        <title>Genome update of Botrytis cinerea strains B05.10 and T4.</title>
        <authorList>
            <person name="Staats M."/>
            <person name="van Kan J.A."/>
        </authorList>
    </citation>
    <scope>NUCLEOTIDE SEQUENCE [LARGE SCALE GENOMIC DNA]</scope>
    <source>
        <strain evidence="2 3">B05.10</strain>
    </source>
</reference>
<feature type="compositionally biased region" description="Polar residues" evidence="1">
    <location>
        <begin position="239"/>
        <end position="264"/>
    </location>
</feature>
<dbReference type="OrthoDB" id="3545858at2759"/>
<feature type="compositionally biased region" description="Basic and acidic residues" evidence="1">
    <location>
        <begin position="192"/>
        <end position="208"/>
    </location>
</feature>
<reference evidence="2 3" key="1">
    <citation type="journal article" date="2011" name="PLoS Genet.">
        <title>Genomic analysis of the necrotrophic fungal pathogens Sclerotinia sclerotiorum and Botrytis cinerea.</title>
        <authorList>
            <person name="Amselem J."/>
            <person name="Cuomo C.A."/>
            <person name="van Kan J.A."/>
            <person name="Viaud M."/>
            <person name="Benito E.P."/>
            <person name="Couloux A."/>
            <person name="Coutinho P.M."/>
            <person name="de Vries R.P."/>
            <person name="Dyer P.S."/>
            <person name="Fillinger S."/>
            <person name="Fournier E."/>
            <person name="Gout L."/>
            <person name="Hahn M."/>
            <person name="Kohn L."/>
            <person name="Lapalu N."/>
            <person name="Plummer K.M."/>
            <person name="Pradier J.M."/>
            <person name="Quevillon E."/>
            <person name="Sharon A."/>
            <person name="Simon A."/>
            <person name="ten Have A."/>
            <person name="Tudzynski B."/>
            <person name="Tudzynski P."/>
            <person name="Wincker P."/>
            <person name="Andrew M."/>
            <person name="Anthouard V."/>
            <person name="Beever R.E."/>
            <person name="Beffa R."/>
            <person name="Benoit I."/>
            <person name="Bouzid O."/>
            <person name="Brault B."/>
            <person name="Chen Z."/>
            <person name="Choquer M."/>
            <person name="Collemare J."/>
            <person name="Cotton P."/>
            <person name="Danchin E.G."/>
            <person name="Da Silva C."/>
            <person name="Gautier A."/>
            <person name="Giraud C."/>
            <person name="Giraud T."/>
            <person name="Gonzalez C."/>
            <person name="Grossetete S."/>
            <person name="Guldener U."/>
            <person name="Henrissat B."/>
            <person name="Howlett B.J."/>
            <person name="Kodira C."/>
            <person name="Kretschmer M."/>
            <person name="Lappartient A."/>
            <person name="Leroch M."/>
            <person name="Levis C."/>
            <person name="Mauceli E."/>
            <person name="Neuveglise C."/>
            <person name="Oeser B."/>
            <person name="Pearson M."/>
            <person name="Poulain J."/>
            <person name="Poussereau N."/>
            <person name="Quesneville H."/>
            <person name="Rascle C."/>
            <person name="Schumacher J."/>
            <person name="Segurens B."/>
            <person name="Sexton A."/>
            <person name="Silva E."/>
            <person name="Sirven C."/>
            <person name="Soanes D.M."/>
            <person name="Talbot N.J."/>
            <person name="Templeton M."/>
            <person name="Yandava C."/>
            <person name="Yarden O."/>
            <person name="Zeng Q."/>
            <person name="Rollins J.A."/>
            <person name="Lebrun M.H."/>
            <person name="Dickman M."/>
        </authorList>
    </citation>
    <scope>NUCLEOTIDE SEQUENCE [LARGE SCALE GENOMIC DNA]</scope>
    <source>
        <strain evidence="2 3">B05.10</strain>
    </source>
</reference>
<evidence type="ECO:0000313" key="3">
    <source>
        <dbReference type="Proteomes" id="UP000001798"/>
    </source>
</evidence>
<reference evidence="2 3" key="3">
    <citation type="journal article" date="2017" name="Mol. Plant Pathol.">
        <title>A gapless genome sequence of the fungus Botrytis cinerea.</title>
        <authorList>
            <person name="Van Kan J.A."/>
            <person name="Stassen J.H."/>
            <person name="Mosbach A."/>
            <person name="Van Der Lee T.A."/>
            <person name="Faino L."/>
            <person name="Farmer A.D."/>
            <person name="Papasotiriou D.G."/>
            <person name="Zhou S."/>
            <person name="Seidl M.F."/>
            <person name="Cottam E."/>
            <person name="Edel D."/>
            <person name="Hahn M."/>
            <person name="Schwartz D.C."/>
            <person name="Dietrich R.A."/>
            <person name="Widdison S."/>
            <person name="Scalliet G."/>
        </authorList>
    </citation>
    <scope>NUCLEOTIDE SEQUENCE [LARGE SCALE GENOMIC DNA]</scope>
    <source>
        <strain evidence="2 3">B05.10</strain>
    </source>
</reference>
<evidence type="ECO:0000256" key="1">
    <source>
        <dbReference type="SAM" id="MobiDB-lite"/>
    </source>
</evidence>
<dbReference type="KEGG" id="bfu:BCIN_03g05730"/>
<sequence length="343" mass="37180">MASNISLEERRNLFAKHIDAIYFIEPKPFLDLSKLSFPAWRSKLIQSFAEDKKSKDPNSLLPSRSRLDKMIQDKKAIDASPGIILEVPEGYKGTPASYKNALKHEYEVKDGTLWENYVPKGGDKGKAESKLVVPGENFWALFVENHLPDHLGRDKCFSRVGSIKYLPKKIIGDMILSCCSDCEGRKKGKRALPVERDAVEEPAAKRRAEVNQMGQALPLHDFSVENRPSPVASPHGQLASPSSALFASGSPNPNVGGSASNGEELQSFLGRQSPKGSIPLSGPVNHPDVATSSATPTPPLPSSLLPPFAAVLFGDTGFFDEHFAAITCDGHGNTGDKCSDRSS</sequence>
<keyword evidence="3" id="KW-1185">Reference proteome</keyword>
<accession>A0A384JCG9</accession>
<name>A0A384JCG9_BOTFB</name>
<dbReference type="EMBL" id="CP009807">
    <property type="protein sequence ID" value="ATZ48348.1"/>
    <property type="molecule type" value="Genomic_DNA"/>
</dbReference>
<organism evidence="2 3">
    <name type="scientific">Botryotinia fuckeliana (strain B05.10)</name>
    <name type="common">Noble rot fungus</name>
    <name type="synonym">Botrytis cinerea</name>
    <dbReference type="NCBI Taxonomy" id="332648"/>
    <lineage>
        <taxon>Eukaryota</taxon>
        <taxon>Fungi</taxon>
        <taxon>Dikarya</taxon>
        <taxon>Ascomycota</taxon>
        <taxon>Pezizomycotina</taxon>
        <taxon>Leotiomycetes</taxon>
        <taxon>Helotiales</taxon>
        <taxon>Sclerotiniaceae</taxon>
        <taxon>Botrytis</taxon>
    </lineage>
</organism>
<dbReference type="AlphaFoldDB" id="A0A384JCG9"/>
<dbReference type="VEuPathDB" id="FungiDB:Bcin03g05730"/>
<dbReference type="Proteomes" id="UP000001798">
    <property type="component" value="Chromosome 3"/>
</dbReference>
<proteinExistence type="predicted"/>
<feature type="region of interest" description="Disordered" evidence="1">
    <location>
        <begin position="223"/>
        <end position="299"/>
    </location>
</feature>
<evidence type="ECO:0000313" key="2">
    <source>
        <dbReference type="EMBL" id="ATZ48348.1"/>
    </source>
</evidence>